<proteinExistence type="predicted"/>
<protein>
    <submittedName>
        <fullName evidence="5">RRM domain-containing protein</fullName>
    </submittedName>
</protein>
<dbReference type="SUPFAM" id="SSF54928">
    <property type="entry name" value="RNA-binding domain, RBD"/>
    <property type="match status" value="1"/>
</dbReference>
<sequence>MAMQQSARSSVGNIPYETTEGTIGNLLSQAGQVINVRIVSDRETGCPKCFAFCEFADEASSQNAVNMPIGADFNGRSLRFNSAGKN</sequence>
<keyword evidence="4" id="KW-1185">Reference proteome</keyword>
<reference evidence="3 4" key="1">
    <citation type="submission" date="2018-11" db="EMBL/GenBank/DDBJ databases">
        <authorList>
            <consortium name="Pathogen Informatics"/>
        </authorList>
    </citation>
    <scope>NUCLEOTIDE SEQUENCE [LARGE SCALE GENOMIC DNA]</scope>
</reference>
<dbReference type="PANTHER" id="PTHR45735">
    <property type="entry name" value="CLEAVAGE STIMULATION FACTOR SUBUNIT 2"/>
    <property type="match status" value="1"/>
</dbReference>
<dbReference type="SMART" id="SM00360">
    <property type="entry name" value="RRM"/>
    <property type="match status" value="1"/>
</dbReference>
<dbReference type="PANTHER" id="PTHR45735:SF2">
    <property type="entry name" value="CLEAVAGE STIMULATION FACTOR SUBUNIT 2"/>
    <property type="match status" value="1"/>
</dbReference>
<gene>
    <name evidence="3" type="ORF">HPBE_LOCUS25252</name>
</gene>
<dbReference type="Pfam" id="PF00076">
    <property type="entry name" value="RRM_1"/>
    <property type="match status" value="1"/>
</dbReference>
<evidence type="ECO:0000313" key="4">
    <source>
        <dbReference type="Proteomes" id="UP000050761"/>
    </source>
</evidence>
<dbReference type="InterPro" id="IPR000504">
    <property type="entry name" value="RRM_dom"/>
</dbReference>
<dbReference type="GO" id="GO:0005847">
    <property type="term" value="C:mRNA cleavage and polyadenylation specificity factor complex"/>
    <property type="evidence" value="ECO:0007669"/>
    <property type="project" value="TreeGrafter"/>
</dbReference>
<accession>A0A183GRD3</accession>
<dbReference type="EMBL" id="UZAH01037591">
    <property type="protein sequence ID" value="VDP50008.1"/>
    <property type="molecule type" value="Genomic_DNA"/>
</dbReference>
<feature type="domain" description="RRM" evidence="2">
    <location>
        <begin position="7"/>
        <end position="85"/>
    </location>
</feature>
<dbReference type="WBParaSite" id="HPBE_0002525301-mRNA-1">
    <property type="protein sequence ID" value="HPBE_0002525301-mRNA-1"/>
    <property type="gene ID" value="HPBE_0002525301"/>
</dbReference>
<dbReference type="InterPro" id="IPR012677">
    <property type="entry name" value="Nucleotide-bd_a/b_plait_sf"/>
</dbReference>
<dbReference type="AlphaFoldDB" id="A0A183GRD3"/>
<dbReference type="Gene3D" id="3.30.70.330">
    <property type="match status" value="1"/>
</dbReference>
<dbReference type="Proteomes" id="UP000050761">
    <property type="component" value="Unassembled WGS sequence"/>
</dbReference>
<organism evidence="4 5">
    <name type="scientific">Heligmosomoides polygyrus</name>
    <name type="common">Parasitic roundworm</name>
    <dbReference type="NCBI Taxonomy" id="6339"/>
    <lineage>
        <taxon>Eukaryota</taxon>
        <taxon>Metazoa</taxon>
        <taxon>Ecdysozoa</taxon>
        <taxon>Nematoda</taxon>
        <taxon>Chromadorea</taxon>
        <taxon>Rhabditida</taxon>
        <taxon>Rhabditina</taxon>
        <taxon>Rhabditomorpha</taxon>
        <taxon>Strongyloidea</taxon>
        <taxon>Heligmosomidae</taxon>
        <taxon>Heligmosomoides</taxon>
    </lineage>
</organism>
<evidence type="ECO:0000313" key="3">
    <source>
        <dbReference type="EMBL" id="VDP50008.1"/>
    </source>
</evidence>
<evidence type="ECO:0000259" key="2">
    <source>
        <dbReference type="PROSITE" id="PS50102"/>
    </source>
</evidence>
<dbReference type="InterPro" id="IPR035979">
    <property type="entry name" value="RBD_domain_sf"/>
</dbReference>
<accession>A0A3P8ESZ2</accession>
<dbReference type="PROSITE" id="PS50102">
    <property type="entry name" value="RRM"/>
    <property type="match status" value="1"/>
</dbReference>
<reference evidence="5" key="2">
    <citation type="submission" date="2019-09" db="UniProtKB">
        <authorList>
            <consortium name="WormBaseParasite"/>
        </authorList>
    </citation>
    <scope>IDENTIFICATION</scope>
</reference>
<name>A0A183GRD3_HELPZ</name>
<dbReference type="OrthoDB" id="272703at2759"/>
<dbReference type="GO" id="GO:0003729">
    <property type="term" value="F:mRNA binding"/>
    <property type="evidence" value="ECO:0007669"/>
    <property type="project" value="TreeGrafter"/>
</dbReference>
<keyword evidence="1" id="KW-0694">RNA-binding</keyword>
<evidence type="ECO:0000313" key="5">
    <source>
        <dbReference type="WBParaSite" id="HPBE_0002525301-mRNA-1"/>
    </source>
</evidence>
<evidence type="ECO:0000256" key="1">
    <source>
        <dbReference type="PROSITE-ProRule" id="PRU00176"/>
    </source>
</evidence>